<organism evidence="1 2">
    <name type="scientific">Saccharopolyspora cebuensis</name>
    <dbReference type="NCBI Taxonomy" id="418759"/>
    <lineage>
        <taxon>Bacteria</taxon>
        <taxon>Bacillati</taxon>
        <taxon>Actinomycetota</taxon>
        <taxon>Actinomycetes</taxon>
        <taxon>Pseudonocardiales</taxon>
        <taxon>Pseudonocardiaceae</taxon>
        <taxon>Saccharopolyspora</taxon>
    </lineage>
</organism>
<sequence>MGITTVISALGAPGVSTTVAALATAWPGPVLAVDADPARGALVPGWLARWWIDGRITPQAGVVSFAASTRRMTSVPAEGLVGHAQEVPHARHVRVLPGVGHREQATVIGEPGWSRLASALRDLAESGPDVLVDAGRWCPQTAWPLLEEADRVVLAVRPSVRSCSGSTDLATYLRDRFGHVALAVLAADARTAADTAQALDLPLGFTVPDDAPSAQVFSDGAAAPGRIERRPLWKSIRRTARTLHRHAHRPVHRDVGLEILEGETP</sequence>
<evidence type="ECO:0000313" key="1">
    <source>
        <dbReference type="EMBL" id="MEY8042741.1"/>
    </source>
</evidence>
<reference evidence="1 2" key="1">
    <citation type="submission" date="2024-08" db="EMBL/GenBank/DDBJ databases">
        <title>Genome mining of Saccharopolyspora cebuensis PGLac3 from Nigerian medicinal plant.</title>
        <authorList>
            <person name="Ezeobiora C.E."/>
            <person name="Igbokwe N.H."/>
            <person name="Amin D.H."/>
            <person name="Mendie U.E."/>
        </authorList>
    </citation>
    <scope>NUCLEOTIDE SEQUENCE [LARGE SCALE GENOMIC DNA]</scope>
    <source>
        <strain evidence="1 2">PGLac3</strain>
    </source>
</reference>
<accession>A0ABV4CNS4</accession>
<dbReference type="EMBL" id="JBGEHV010000064">
    <property type="protein sequence ID" value="MEY8042741.1"/>
    <property type="molecule type" value="Genomic_DNA"/>
</dbReference>
<evidence type="ECO:0008006" key="3">
    <source>
        <dbReference type="Google" id="ProtNLM"/>
    </source>
</evidence>
<proteinExistence type="predicted"/>
<name>A0ABV4CNS4_9PSEU</name>
<protein>
    <recommendedName>
        <fullName evidence="3">MinD-like ATPase involved in chromosome partitioning or flagellar assembly</fullName>
    </recommendedName>
</protein>
<dbReference type="InterPro" id="IPR027417">
    <property type="entry name" value="P-loop_NTPase"/>
</dbReference>
<keyword evidence="2" id="KW-1185">Reference proteome</keyword>
<dbReference type="RefSeq" id="WP_369775528.1">
    <property type="nucleotide sequence ID" value="NZ_JBGEHV010000064.1"/>
</dbReference>
<comment type="caution">
    <text evidence="1">The sequence shown here is derived from an EMBL/GenBank/DDBJ whole genome shotgun (WGS) entry which is preliminary data.</text>
</comment>
<dbReference type="SUPFAM" id="SSF52540">
    <property type="entry name" value="P-loop containing nucleoside triphosphate hydrolases"/>
    <property type="match status" value="1"/>
</dbReference>
<dbReference type="Gene3D" id="3.40.50.300">
    <property type="entry name" value="P-loop containing nucleotide triphosphate hydrolases"/>
    <property type="match status" value="1"/>
</dbReference>
<evidence type="ECO:0000313" key="2">
    <source>
        <dbReference type="Proteomes" id="UP001564626"/>
    </source>
</evidence>
<gene>
    <name evidence="1" type="ORF">AB8O55_25325</name>
</gene>
<dbReference type="Proteomes" id="UP001564626">
    <property type="component" value="Unassembled WGS sequence"/>
</dbReference>